<accession>A0A9Q1QIJ2</accession>
<feature type="compositionally biased region" description="Basic and acidic residues" evidence="1">
    <location>
        <begin position="1"/>
        <end position="13"/>
    </location>
</feature>
<dbReference type="OrthoDB" id="1921521at2759"/>
<protein>
    <submittedName>
        <fullName evidence="2">Uncharacterized protein</fullName>
    </submittedName>
</protein>
<evidence type="ECO:0000256" key="1">
    <source>
        <dbReference type="SAM" id="MobiDB-lite"/>
    </source>
</evidence>
<gene>
    <name evidence="2" type="ORF">Cgig2_032702</name>
</gene>
<dbReference type="PANTHER" id="PTHR36741:SF1">
    <property type="entry name" value="OS07G0100500 PROTEIN"/>
    <property type="match status" value="1"/>
</dbReference>
<reference evidence="2" key="1">
    <citation type="submission" date="2022-04" db="EMBL/GenBank/DDBJ databases">
        <title>Carnegiea gigantea Genome sequencing and assembly v2.</title>
        <authorList>
            <person name="Copetti D."/>
            <person name="Sanderson M.J."/>
            <person name="Burquez A."/>
            <person name="Wojciechowski M.F."/>
        </authorList>
    </citation>
    <scope>NUCLEOTIDE SEQUENCE</scope>
    <source>
        <strain evidence="2">SGP5-SGP5p</strain>
        <tissue evidence="2">Aerial part</tissue>
    </source>
</reference>
<feature type="compositionally biased region" description="Polar residues" evidence="1">
    <location>
        <begin position="316"/>
        <end position="327"/>
    </location>
</feature>
<name>A0A9Q1QIJ2_9CARY</name>
<feature type="region of interest" description="Disordered" evidence="1">
    <location>
        <begin position="1"/>
        <end position="26"/>
    </location>
</feature>
<feature type="region of interest" description="Disordered" evidence="1">
    <location>
        <begin position="305"/>
        <end position="342"/>
    </location>
</feature>
<dbReference type="Proteomes" id="UP001153076">
    <property type="component" value="Unassembled WGS sequence"/>
</dbReference>
<organism evidence="2 3">
    <name type="scientific">Carnegiea gigantea</name>
    <dbReference type="NCBI Taxonomy" id="171969"/>
    <lineage>
        <taxon>Eukaryota</taxon>
        <taxon>Viridiplantae</taxon>
        <taxon>Streptophyta</taxon>
        <taxon>Embryophyta</taxon>
        <taxon>Tracheophyta</taxon>
        <taxon>Spermatophyta</taxon>
        <taxon>Magnoliopsida</taxon>
        <taxon>eudicotyledons</taxon>
        <taxon>Gunneridae</taxon>
        <taxon>Pentapetalae</taxon>
        <taxon>Caryophyllales</taxon>
        <taxon>Cactineae</taxon>
        <taxon>Cactaceae</taxon>
        <taxon>Cactoideae</taxon>
        <taxon>Echinocereeae</taxon>
        <taxon>Carnegiea</taxon>
    </lineage>
</organism>
<dbReference type="AlphaFoldDB" id="A0A9Q1QIJ2"/>
<comment type="caution">
    <text evidence="2">The sequence shown here is derived from an EMBL/GenBank/DDBJ whole genome shotgun (WGS) entry which is preliminary data.</text>
</comment>
<dbReference type="EMBL" id="JAKOGI010000110">
    <property type="protein sequence ID" value="KAJ8443878.1"/>
    <property type="molecule type" value="Genomic_DNA"/>
</dbReference>
<proteinExistence type="predicted"/>
<evidence type="ECO:0000313" key="3">
    <source>
        <dbReference type="Proteomes" id="UP001153076"/>
    </source>
</evidence>
<sequence>MDSRKSHDSMNDHDGEEFLQSDDATTTVRSGGLADRLSEILVEDADGDLLLQQSDRESNFLQWLQALDLQVMGACRADERLKPLLKMNSSNGAAEDRLLSHLTQHFEATEVGLLARCLCVPLVSIRVGKVVKRGTLLCPASARGNLNLTLLPSSDLRLSFVGDDGHIQRLTTLRDDSECSAVVIDEIPADKSRRSFLIKIPDGEMFYFWCSEKSKLLGNDLLCKMKDLLRTKPTLSDLSGISESRLECFATHLRAYLLGSSGIKTQASGSASATSWMDIGTSTFEPGFNAQSCPISARLSRSRHIGGQPLKGLTQHRGSLSPRSSSFKEGLPRTVSSLRSSSREKLRRCGDLHLPTVDSSSTMGAVLNHSERRNHLESNGSSSASPLNFLNSFEKCPSPPPQPITKSQFPPVCSLFSPYYCWCPPCTSPSITPIPQLPTVSAEPLALPLLSTLLPATCPSSLLSQFPPLDLADGSPLELPALLSDPLTRLSFSKPSLQQIPTFTSLMCDPIVHIPVLDICSSGQAYLVSVGPTMATSIPPLHPKLVGPMIPESESMAEKSARETLRLLIGSSSGHPTSSLMEVLPAVLSNEDKPGTVVTGSRGLYSGTRDVDAMVSSFATLSLVSQSDRSIVVSNCGGFAALDTSGKDFSDHNLQDSAFMPKAEDKDC</sequence>
<dbReference type="PANTHER" id="PTHR36741">
    <property type="entry name" value="OS07G0100500 PROTEIN"/>
    <property type="match status" value="1"/>
</dbReference>
<evidence type="ECO:0000313" key="2">
    <source>
        <dbReference type="EMBL" id="KAJ8443878.1"/>
    </source>
</evidence>
<keyword evidence="3" id="KW-1185">Reference proteome</keyword>